<proteinExistence type="predicted"/>
<dbReference type="Pfam" id="PF08268">
    <property type="entry name" value="FBA_3"/>
    <property type="match status" value="1"/>
</dbReference>
<sequence length="450" mass="50838">MAGSVDLEFEFDMEVELDPNLRSEMGHADMELNLASVLNGEDVQASEDKQDHQHFQEHSLIPQPQPPVAAAATLPDDILFSEVLVRLPVKSLMRFKCVCPSWCAAIADADFIRRHLDHSRGIMPSILVTPRESSGDDDDDDEFSEDISFHRLQLEQALAGTIMEELMLKKVSPDQEDGITNKIFLTHCDGLVAITTTTNQVFVCNPATQEFVALPTRTPDFDSDEYSNEPTTAALGFDPHRNRYVVARYFYKPTSSSEDNNNMGHEVFWLGGDSTWSWKPTQDPPLPIYQTRPAFMGGAFYWKSADQSLLRFSLGDEAFEVIPPPPGASSHYTLESLTELDGNLCHTYTSSQTKFEVWQLADDRSSWSKRCQVINFDLSFGSEAFLPVWAGRGGMLLAVDYNKLYWYCDKSGSLKKVVDMEHEVDLGRREDGFYRQQIVPYIESLVSIRK</sequence>
<reference evidence="3" key="3">
    <citation type="submission" date="2018-08" db="UniProtKB">
        <authorList>
            <consortium name="EnsemblPlants"/>
        </authorList>
    </citation>
    <scope>IDENTIFICATION</scope>
    <source>
        <strain evidence="3">cv. Bd21</strain>
    </source>
</reference>
<dbReference type="InterPro" id="IPR013187">
    <property type="entry name" value="F-box-assoc_dom_typ3"/>
</dbReference>
<protein>
    <recommendedName>
        <fullName evidence="1">F-box domain-containing protein</fullName>
    </recommendedName>
</protein>
<dbReference type="eggNOG" id="ENOG502SZXT">
    <property type="taxonomic scope" value="Eukaryota"/>
</dbReference>
<dbReference type="OrthoDB" id="680142at2759"/>
<evidence type="ECO:0000313" key="4">
    <source>
        <dbReference type="Proteomes" id="UP000008810"/>
    </source>
</evidence>
<gene>
    <name evidence="2" type="ORF">BRADI_5g07810v3</name>
</gene>
<keyword evidence="4" id="KW-1185">Reference proteome</keyword>
<dbReference type="FunCoup" id="I1IX19">
    <property type="interactions" value="1803"/>
</dbReference>
<dbReference type="STRING" id="15368.I1IX19"/>
<dbReference type="SUPFAM" id="SSF81383">
    <property type="entry name" value="F-box domain"/>
    <property type="match status" value="1"/>
</dbReference>
<dbReference type="EMBL" id="CM000884">
    <property type="protein sequence ID" value="KQJ82254.1"/>
    <property type="molecule type" value="Genomic_DNA"/>
</dbReference>
<dbReference type="NCBIfam" id="TIGR01640">
    <property type="entry name" value="F_box_assoc_1"/>
    <property type="match status" value="1"/>
</dbReference>
<dbReference type="ExpressionAtlas" id="I1IX19">
    <property type="expression patterns" value="baseline"/>
</dbReference>
<dbReference type="EnsemblPlants" id="KQJ82254">
    <property type="protein sequence ID" value="KQJ82254"/>
    <property type="gene ID" value="BRADI_5g07810v3"/>
</dbReference>
<dbReference type="PANTHER" id="PTHR31672:SF13">
    <property type="entry name" value="F-BOX PROTEIN CPR30-LIKE"/>
    <property type="match status" value="1"/>
</dbReference>
<dbReference type="InterPro" id="IPR017451">
    <property type="entry name" value="F-box-assoc_interact_dom"/>
</dbReference>
<dbReference type="Gramene" id="KQJ82254">
    <property type="protein sequence ID" value="KQJ82254"/>
    <property type="gene ID" value="BRADI_5g07810v3"/>
</dbReference>
<dbReference type="SMART" id="SM00256">
    <property type="entry name" value="FBOX"/>
    <property type="match status" value="1"/>
</dbReference>
<evidence type="ECO:0000313" key="2">
    <source>
        <dbReference type="EMBL" id="KQJ82254.1"/>
    </source>
</evidence>
<dbReference type="HOGENOM" id="CLU_034248_6_1_1"/>
<dbReference type="OMA" id="WFIDEHE"/>
<dbReference type="InterPro" id="IPR001810">
    <property type="entry name" value="F-box_dom"/>
</dbReference>
<dbReference type="Proteomes" id="UP000008810">
    <property type="component" value="Chromosome 5"/>
</dbReference>
<dbReference type="InParanoid" id="I1IX19"/>
<dbReference type="CDD" id="cd22157">
    <property type="entry name" value="F-box_AtFBW1-like"/>
    <property type="match status" value="1"/>
</dbReference>
<name>I1IX19_BRADI</name>
<dbReference type="Pfam" id="PF00646">
    <property type="entry name" value="F-box"/>
    <property type="match status" value="1"/>
</dbReference>
<reference evidence="2 3" key="1">
    <citation type="journal article" date="2010" name="Nature">
        <title>Genome sequencing and analysis of the model grass Brachypodium distachyon.</title>
        <authorList>
            <consortium name="International Brachypodium Initiative"/>
        </authorList>
    </citation>
    <scope>NUCLEOTIDE SEQUENCE [LARGE SCALE GENOMIC DNA]</scope>
    <source>
        <strain evidence="2 3">Bd21</strain>
    </source>
</reference>
<organism evidence="3">
    <name type="scientific">Brachypodium distachyon</name>
    <name type="common">Purple false brome</name>
    <name type="synonym">Trachynia distachya</name>
    <dbReference type="NCBI Taxonomy" id="15368"/>
    <lineage>
        <taxon>Eukaryota</taxon>
        <taxon>Viridiplantae</taxon>
        <taxon>Streptophyta</taxon>
        <taxon>Embryophyta</taxon>
        <taxon>Tracheophyta</taxon>
        <taxon>Spermatophyta</taxon>
        <taxon>Magnoliopsida</taxon>
        <taxon>Liliopsida</taxon>
        <taxon>Poales</taxon>
        <taxon>Poaceae</taxon>
        <taxon>BOP clade</taxon>
        <taxon>Pooideae</taxon>
        <taxon>Stipodae</taxon>
        <taxon>Brachypodieae</taxon>
        <taxon>Brachypodium</taxon>
    </lineage>
</organism>
<dbReference type="InterPro" id="IPR036047">
    <property type="entry name" value="F-box-like_dom_sf"/>
</dbReference>
<accession>I1IX19</accession>
<dbReference type="Gene3D" id="1.20.1280.50">
    <property type="match status" value="1"/>
</dbReference>
<evidence type="ECO:0000259" key="1">
    <source>
        <dbReference type="SMART" id="SM00256"/>
    </source>
</evidence>
<reference evidence="2" key="2">
    <citation type="submission" date="2017-06" db="EMBL/GenBank/DDBJ databases">
        <title>WGS assembly of Brachypodium distachyon.</title>
        <authorList>
            <consortium name="The International Brachypodium Initiative"/>
            <person name="Lucas S."/>
            <person name="Harmon-Smith M."/>
            <person name="Lail K."/>
            <person name="Tice H."/>
            <person name="Grimwood J."/>
            <person name="Bruce D."/>
            <person name="Barry K."/>
            <person name="Shu S."/>
            <person name="Lindquist E."/>
            <person name="Wang M."/>
            <person name="Pitluck S."/>
            <person name="Vogel J.P."/>
            <person name="Garvin D.F."/>
            <person name="Mockler T.C."/>
            <person name="Schmutz J."/>
            <person name="Rokhsar D."/>
            <person name="Bevan M.W."/>
        </authorList>
    </citation>
    <scope>NUCLEOTIDE SEQUENCE</scope>
    <source>
        <strain evidence="2">Bd21</strain>
    </source>
</reference>
<evidence type="ECO:0000313" key="3">
    <source>
        <dbReference type="EnsemblPlants" id="KQJ82254"/>
    </source>
</evidence>
<dbReference type="AlphaFoldDB" id="I1IX19"/>
<dbReference type="PANTHER" id="PTHR31672">
    <property type="entry name" value="BNACNNG10540D PROTEIN"/>
    <property type="match status" value="1"/>
</dbReference>
<feature type="domain" description="F-box" evidence="1">
    <location>
        <begin position="74"/>
        <end position="115"/>
    </location>
</feature>
<dbReference type="InterPro" id="IPR050796">
    <property type="entry name" value="SCF_F-box_component"/>
</dbReference>